<evidence type="ECO:0000313" key="1">
    <source>
        <dbReference type="EMBL" id="KAF2648836.1"/>
    </source>
</evidence>
<sequence length="461" mass="52640">MCPGSLCPEGSCPSQDFFSTAIRADSGGSTRFRRAFTDGNSLGTLSILPAEIRNHIFELVFTTCEQDQLDRLAWRIANGDCRTPTLLLASTALYQEAQVFLVRNLNFSLQFGHEIGYVSFFLGSRKFCAGFQCLTNIAFTDFQLFVRTDCRPDWTSWCNNRDRMNPNDIIRPLNAARRRTPVLPAASALLQQCTNVTKLEVEIRMIDFHFYLDSLGPNFVGLNGFMDFIKSWYDVAVFTRVPKLQTLRIRMDCSKFRPNSTYQLDDDLSQLVEGLAALGPGNAHRRQLDGVWGLKDWVKTSLQSQEISADVQFLFVNGEDVLTTIHLPLQPYHNNFTMPSYREAILRGDPLQCIPAHIRKHIFTTLLLTYCPELRYIEVPDTQDFNYPSFIDFNDTWYIEGCQALIQNATFTFATDASIFNLMVFLNEFPDNQGFDNVVSLEFTELALFERAVYRSSTFPL</sequence>
<accession>A0A6A6SLY3</accession>
<name>A0A6A6SLY3_9PLEO</name>
<reference evidence="1" key="1">
    <citation type="journal article" date="2020" name="Stud. Mycol.">
        <title>101 Dothideomycetes genomes: a test case for predicting lifestyles and emergence of pathogens.</title>
        <authorList>
            <person name="Haridas S."/>
            <person name="Albert R."/>
            <person name="Binder M."/>
            <person name="Bloem J."/>
            <person name="Labutti K."/>
            <person name="Salamov A."/>
            <person name="Andreopoulos B."/>
            <person name="Baker S."/>
            <person name="Barry K."/>
            <person name="Bills G."/>
            <person name="Bluhm B."/>
            <person name="Cannon C."/>
            <person name="Castanera R."/>
            <person name="Culley D."/>
            <person name="Daum C."/>
            <person name="Ezra D."/>
            <person name="Gonzalez J."/>
            <person name="Henrissat B."/>
            <person name="Kuo A."/>
            <person name="Liang C."/>
            <person name="Lipzen A."/>
            <person name="Lutzoni F."/>
            <person name="Magnuson J."/>
            <person name="Mondo S."/>
            <person name="Nolan M."/>
            <person name="Ohm R."/>
            <person name="Pangilinan J."/>
            <person name="Park H.-J."/>
            <person name="Ramirez L."/>
            <person name="Alfaro M."/>
            <person name="Sun H."/>
            <person name="Tritt A."/>
            <person name="Yoshinaga Y."/>
            <person name="Zwiers L.-H."/>
            <person name="Turgeon B."/>
            <person name="Goodwin S."/>
            <person name="Spatafora J."/>
            <person name="Crous P."/>
            <person name="Grigoriev I."/>
        </authorList>
    </citation>
    <scope>NUCLEOTIDE SEQUENCE</scope>
    <source>
        <strain evidence="1">CBS 122681</strain>
    </source>
</reference>
<organism evidence="1 2">
    <name type="scientific">Lophiostoma macrostomum CBS 122681</name>
    <dbReference type="NCBI Taxonomy" id="1314788"/>
    <lineage>
        <taxon>Eukaryota</taxon>
        <taxon>Fungi</taxon>
        <taxon>Dikarya</taxon>
        <taxon>Ascomycota</taxon>
        <taxon>Pezizomycotina</taxon>
        <taxon>Dothideomycetes</taxon>
        <taxon>Pleosporomycetidae</taxon>
        <taxon>Pleosporales</taxon>
        <taxon>Lophiostomataceae</taxon>
        <taxon>Lophiostoma</taxon>
    </lineage>
</organism>
<dbReference type="EMBL" id="MU004519">
    <property type="protein sequence ID" value="KAF2648836.1"/>
    <property type="molecule type" value="Genomic_DNA"/>
</dbReference>
<dbReference type="Proteomes" id="UP000799324">
    <property type="component" value="Unassembled WGS sequence"/>
</dbReference>
<dbReference type="OrthoDB" id="3792542at2759"/>
<keyword evidence="2" id="KW-1185">Reference proteome</keyword>
<dbReference type="AlphaFoldDB" id="A0A6A6SLY3"/>
<evidence type="ECO:0008006" key="3">
    <source>
        <dbReference type="Google" id="ProtNLM"/>
    </source>
</evidence>
<protein>
    <recommendedName>
        <fullName evidence="3">F-box domain-containing protein</fullName>
    </recommendedName>
</protein>
<proteinExistence type="predicted"/>
<gene>
    <name evidence="1" type="ORF">K491DRAFT_684369</name>
</gene>
<evidence type="ECO:0000313" key="2">
    <source>
        <dbReference type="Proteomes" id="UP000799324"/>
    </source>
</evidence>